<evidence type="ECO:0000256" key="1">
    <source>
        <dbReference type="SAM" id="MobiDB-lite"/>
    </source>
</evidence>
<name>A0A8H4SP79_9HYPO</name>
<evidence type="ECO:0000313" key="4">
    <source>
        <dbReference type="Proteomes" id="UP000622797"/>
    </source>
</evidence>
<feature type="domain" description="PD-(D/E)XK nuclease-like" evidence="2">
    <location>
        <begin position="123"/>
        <end position="371"/>
    </location>
</feature>
<feature type="compositionally biased region" description="Polar residues" evidence="1">
    <location>
        <begin position="44"/>
        <end position="64"/>
    </location>
</feature>
<dbReference type="OrthoDB" id="4161186at2759"/>
<dbReference type="AlphaFoldDB" id="A0A8H4SP79"/>
<reference evidence="3" key="2">
    <citation type="submission" date="2020-05" db="EMBL/GenBank/DDBJ databases">
        <authorList>
            <person name="Kim H.-S."/>
            <person name="Proctor R.H."/>
            <person name="Brown D.W."/>
        </authorList>
    </citation>
    <scope>NUCLEOTIDE SEQUENCE</scope>
    <source>
        <strain evidence="3">NRRL 20472</strain>
    </source>
</reference>
<reference evidence="3" key="1">
    <citation type="journal article" date="2020" name="BMC Genomics">
        <title>Correction to: Identification and distribution of gene clusters required for synthesis of sphingolipid metabolism inhibitors in diverse species of the filamentous fungus Fusarium.</title>
        <authorList>
            <person name="Kim H.S."/>
            <person name="Lohmar J.M."/>
            <person name="Busman M."/>
            <person name="Brown D.W."/>
            <person name="Naumann T.A."/>
            <person name="Divon H.H."/>
            <person name="Lysoe E."/>
            <person name="Uhlig S."/>
            <person name="Proctor R.H."/>
        </authorList>
    </citation>
    <scope>NUCLEOTIDE SEQUENCE</scope>
    <source>
        <strain evidence="3">NRRL 20472</strain>
    </source>
</reference>
<organism evidence="3 4">
    <name type="scientific">Fusarium sarcochroum</name>
    <dbReference type="NCBI Taxonomy" id="1208366"/>
    <lineage>
        <taxon>Eukaryota</taxon>
        <taxon>Fungi</taxon>
        <taxon>Dikarya</taxon>
        <taxon>Ascomycota</taxon>
        <taxon>Pezizomycotina</taxon>
        <taxon>Sordariomycetes</taxon>
        <taxon>Hypocreomycetidae</taxon>
        <taxon>Hypocreales</taxon>
        <taxon>Nectriaceae</taxon>
        <taxon>Fusarium</taxon>
        <taxon>Fusarium lateritium species complex</taxon>
    </lineage>
</organism>
<keyword evidence="4" id="KW-1185">Reference proteome</keyword>
<dbReference type="EMBL" id="JABEXW010001808">
    <property type="protein sequence ID" value="KAF4943073.1"/>
    <property type="molecule type" value="Genomic_DNA"/>
</dbReference>
<gene>
    <name evidence="3" type="ORF">FSARC_15065</name>
</gene>
<sequence>MENDTEPAPKRHKGQIDSERTPRPARSRQGIGFPTTASPAFALPTQSESQSTHSQASGRSSPSKQLAALEIDPNGFDSRALTLSDARLPPSLYQILMDLNDVKASALNLISSDWQQEITKRAEDEPQLRTIRPHMFASTARDKFGPTMSPEDALNLVEEATDCQSQKQNEAGWNMMVHYPLLSKAIYGSRKRLDQFMGVAPCTTGKIIREYLPAATQAKMVDFCIYLDPKNDPAALKATENARSILPCGYLNHTDCHSLRKRPIALSIETKSSESTSAGSAELQIGTWHGAQWRFLEDLVTRNGGSLDELPFLPAIVVQGHDWSLAATTREGQRTILWLPSKFASTEDVVGVYKVALGVQQLCRWVDDVYWPWYKKNALVDDLAADLYPFQVLDPDRIHRKSNARPTPEKPDL</sequence>
<protein>
    <recommendedName>
        <fullName evidence="2">PD-(D/E)XK nuclease-like domain-containing protein</fullName>
    </recommendedName>
</protein>
<evidence type="ECO:0000259" key="2">
    <source>
        <dbReference type="Pfam" id="PF20516"/>
    </source>
</evidence>
<dbReference type="Proteomes" id="UP000622797">
    <property type="component" value="Unassembled WGS sequence"/>
</dbReference>
<feature type="non-terminal residue" evidence="3">
    <location>
        <position position="1"/>
    </location>
</feature>
<accession>A0A8H4SP79</accession>
<comment type="caution">
    <text evidence="3">The sequence shown here is derived from an EMBL/GenBank/DDBJ whole genome shotgun (WGS) entry which is preliminary data.</text>
</comment>
<proteinExistence type="predicted"/>
<evidence type="ECO:0000313" key="3">
    <source>
        <dbReference type="EMBL" id="KAF4943073.1"/>
    </source>
</evidence>
<feature type="region of interest" description="Disordered" evidence="1">
    <location>
        <begin position="1"/>
        <end position="64"/>
    </location>
</feature>
<dbReference type="InterPro" id="IPR046797">
    <property type="entry name" value="PDDEXK_12"/>
</dbReference>
<dbReference type="Pfam" id="PF20516">
    <property type="entry name" value="PDDEXK_12"/>
    <property type="match status" value="1"/>
</dbReference>